<dbReference type="Pfam" id="PF13966">
    <property type="entry name" value="zf-RVT"/>
    <property type="match status" value="1"/>
</dbReference>
<reference evidence="2 3" key="1">
    <citation type="submission" date="2024-01" db="EMBL/GenBank/DDBJ databases">
        <title>A telomere-to-telomere, gap-free genome of sweet tea (Lithocarpus litseifolius).</title>
        <authorList>
            <person name="Zhou J."/>
        </authorList>
    </citation>
    <scope>NUCLEOTIDE SEQUENCE [LARGE SCALE GENOMIC DNA]</scope>
    <source>
        <strain evidence="2">Zhou-2022a</strain>
        <tissue evidence="2">Leaf</tissue>
    </source>
</reference>
<feature type="domain" description="Reverse transcriptase zinc-binding" evidence="1">
    <location>
        <begin position="60"/>
        <end position="148"/>
    </location>
</feature>
<dbReference type="Proteomes" id="UP001459277">
    <property type="component" value="Unassembled WGS sequence"/>
</dbReference>
<dbReference type="InterPro" id="IPR026960">
    <property type="entry name" value="RVT-Znf"/>
</dbReference>
<keyword evidence="3" id="KW-1185">Reference proteome</keyword>
<evidence type="ECO:0000313" key="2">
    <source>
        <dbReference type="EMBL" id="KAL0011149.1"/>
    </source>
</evidence>
<dbReference type="EMBL" id="JAZDWU010000002">
    <property type="protein sequence ID" value="KAL0011149.1"/>
    <property type="molecule type" value="Genomic_DNA"/>
</dbReference>
<evidence type="ECO:0000259" key="1">
    <source>
        <dbReference type="Pfam" id="PF13966"/>
    </source>
</evidence>
<sequence>MWHNVPKLDKKRVKVINHRRKPCYHKLAREGSRGGKATPIPITTASIDRIAWASTPNGDFDLKEAYKLACMANDCPRDLPFAGAWVWKANTFPKVRCFLWQCLHRSIPVREVLSARGINITSLCPLCNDAIESIIHNLRDCPQARSFWESLLPPEYRSWFFDMNIEDWLRTNCASNLASTSGISWANVALLASLDAARTLYERSCSSASVS</sequence>
<dbReference type="AlphaFoldDB" id="A0AAW2DLZ2"/>
<comment type="caution">
    <text evidence="2">The sequence shown here is derived from an EMBL/GenBank/DDBJ whole genome shotgun (WGS) entry which is preliminary data.</text>
</comment>
<protein>
    <recommendedName>
        <fullName evidence="1">Reverse transcriptase zinc-binding domain-containing protein</fullName>
    </recommendedName>
</protein>
<accession>A0AAW2DLZ2</accession>
<evidence type="ECO:0000313" key="3">
    <source>
        <dbReference type="Proteomes" id="UP001459277"/>
    </source>
</evidence>
<proteinExistence type="predicted"/>
<name>A0AAW2DLZ2_9ROSI</name>
<gene>
    <name evidence="2" type="ORF">SO802_006257</name>
</gene>
<organism evidence="2 3">
    <name type="scientific">Lithocarpus litseifolius</name>
    <dbReference type="NCBI Taxonomy" id="425828"/>
    <lineage>
        <taxon>Eukaryota</taxon>
        <taxon>Viridiplantae</taxon>
        <taxon>Streptophyta</taxon>
        <taxon>Embryophyta</taxon>
        <taxon>Tracheophyta</taxon>
        <taxon>Spermatophyta</taxon>
        <taxon>Magnoliopsida</taxon>
        <taxon>eudicotyledons</taxon>
        <taxon>Gunneridae</taxon>
        <taxon>Pentapetalae</taxon>
        <taxon>rosids</taxon>
        <taxon>fabids</taxon>
        <taxon>Fagales</taxon>
        <taxon>Fagaceae</taxon>
        <taxon>Lithocarpus</taxon>
    </lineage>
</organism>